<comment type="caution">
    <text evidence="3">The sequence shown here is derived from an EMBL/GenBank/DDBJ whole genome shotgun (WGS) entry which is preliminary data.</text>
</comment>
<reference evidence="3 4" key="1">
    <citation type="journal article" date="2011" name="Int. J. Syst. Evol. Microbiol.">
        <title>Zhongshania antarctica gen. nov., sp. nov. and Zhongshania guokunii sp. nov., gammaproteobacteria respectively isolated from coastal attached (fast) ice and surface seawater of the Antarctic.</title>
        <authorList>
            <person name="Li H.J."/>
            <person name="Zhang X.Y."/>
            <person name="Chen C.X."/>
            <person name="Zhang Y.J."/>
            <person name="Gao Z.M."/>
            <person name="Yu Y."/>
            <person name="Chen X.L."/>
            <person name="Chen B."/>
            <person name="Zhang Y.Z."/>
        </authorList>
    </citation>
    <scope>NUCLEOTIDE SEQUENCE [LARGE SCALE GENOMIC DNA]</scope>
    <source>
        <strain evidence="3 4">R06B22</strain>
    </source>
</reference>
<accession>A0ABV3TYJ6</accession>
<evidence type="ECO:0000313" key="3">
    <source>
        <dbReference type="EMBL" id="MEX1666648.1"/>
    </source>
</evidence>
<dbReference type="PROSITE" id="PS51257">
    <property type="entry name" value="PROKAR_LIPOPROTEIN"/>
    <property type="match status" value="1"/>
</dbReference>
<evidence type="ECO:0000256" key="1">
    <source>
        <dbReference type="SAM" id="SignalP"/>
    </source>
</evidence>
<feature type="domain" description="DUF2846" evidence="2">
    <location>
        <begin position="31"/>
        <end position="113"/>
    </location>
</feature>
<sequence length="149" mass="16555">MRKFLIFTLAALLVACTATGPAFQQVADSKNDKAIAYFYRQAAFYGSGFCPDLVVDSKKIGCLKNGGFFEIELEPGEHTVLFDKGTWEPDKDLRANISVVAGEIYFYEYGSVMTGMFAVPGFALVSGKEDFYRKTKEYSIPILRGLKKS</sequence>
<organism evidence="3 4">
    <name type="scientific">Zhongshania arctica</name>
    <dbReference type="NCBI Taxonomy" id="3238302"/>
    <lineage>
        <taxon>Bacteria</taxon>
        <taxon>Pseudomonadati</taxon>
        <taxon>Pseudomonadota</taxon>
        <taxon>Gammaproteobacteria</taxon>
        <taxon>Cellvibrionales</taxon>
        <taxon>Spongiibacteraceae</taxon>
        <taxon>Zhongshania</taxon>
    </lineage>
</organism>
<dbReference type="Proteomes" id="UP001557484">
    <property type="component" value="Unassembled WGS sequence"/>
</dbReference>
<evidence type="ECO:0000313" key="4">
    <source>
        <dbReference type="Proteomes" id="UP001557484"/>
    </source>
</evidence>
<proteinExistence type="predicted"/>
<dbReference type="EMBL" id="JBFRYB010000001">
    <property type="protein sequence ID" value="MEX1666648.1"/>
    <property type="molecule type" value="Genomic_DNA"/>
</dbReference>
<name>A0ABV3TYJ6_9GAMM</name>
<keyword evidence="1" id="KW-0732">Signal</keyword>
<dbReference type="InterPro" id="IPR022548">
    <property type="entry name" value="DUF2846"/>
</dbReference>
<gene>
    <name evidence="3" type="ORF">AB4875_14230</name>
</gene>
<evidence type="ECO:0000259" key="2">
    <source>
        <dbReference type="Pfam" id="PF11008"/>
    </source>
</evidence>
<dbReference type="RefSeq" id="WP_368376721.1">
    <property type="nucleotide sequence ID" value="NZ_JBFRYB010000001.1"/>
</dbReference>
<feature type="chain" id="PRO_5046083004" evidence="1">
    <location>
        <begin position="25"/>
        <end position="149"/>
    </location>
</feature>
<feature type="signal peptide" evidence="1">
    <location>
        <begin position="1"/>
        <end position="24"/>
    </location>
</feature>
<protein>
    <submittedName>
        <fullName evidence="3">DUF2846 domain-containing protein</fullName>
    </submittedName>
</protein>
<dbReference type="Pfam" id="PF11008">
    <property type="entry name" value="DUF2846"/>
    <property type="match status" value="1"/>
</dbReference>
<keyword evidence="4" id="KW-1185">Reference proteome</keyword>